<dbReference type="InterPro" id="IPR019734">
    <property type="entry name" value="TPR_rpt"/>
</dbReference>
<name>A0A1F4VE35_UNCKA</name>
<accession>A0A1F4VE35</accession>
<reference evidence="2 3" key="1">
    <citation type="journal article" date="2016" name="Nat. Commun.">
        <title>Thousands of microbial genomes shed light on interconnected biogeochemical processes in an aquifer system.</title>
        <authorList>
            <person name="Anantharaman K."/>
            <person name="Brown C.T."/>
            <person name="Hug L.A."/>
            <person name="Sharon I."/>
            <person name="Castelle C.J."/>
            <person name="Probst A.J."/>
            <person name="Thomas B.C."/>
            <person name="Singh A."/>
            <person name="Wilkins M.J."/>
            <person name="Karaoz U."/>
            <person name="Brodie E.L."/>
            <person name="Williams K.H."/>
            <person name="Hubbard S.S."/>
            <person name="Banfield J.F."/>
        </authorList>
    </citation>
    <scope>NUCLEOTIDE SEQUENCE [LARGE SCALE GENOMIC DNA]</scope>
</reference>
<dbReference type="EMBL" id="MEVI01000002">
    <property type="protein sequence ID" value="OGC55434.1"/>
    <property type="molecule type" value="Genomic_DNA"/>
</dbReference>
<dbReference type="Gene3D" id="1.25.40.10">
    <property type="entry name" value="Tetratricopeptide repeat domain"/>
    <property type="match status" value="1"/>
</dbReference>
<sequence>MPNEVDQLSSKAIQAALNKEWKKAVELNKKIISFDDSDISALNRLAKAYIELDMHTDARKTLKNVLKLDPINQTAKKNMQYAQAKRKALGNLPHPDIKSFIKEPGTTKEFSFSIITKGLTSKKFYIGEPLTIKIEGHKVGLYKSTGELLGIFDVQTAERLSTVHKKDGTLNSYYLSGEEKNIKVLVKSSLPIFKAEKQELKPYIKRDTIEEPELELSYPEQEEP</sequence>
<gene>
    <name evidence="2" type="ORF">A3A78_00555</name>
</gene>
<keyword evidence="1" id="KW-0802">TPR repeat</keyword>
<dbReference type="PROSITE" id="PS50005">
    <property type="entry name" value="TPR"/>
    <property type="match status" value="1"/>
</dbReference>
<dbReference type="SUPFAM" id="SSF48452">
    <property type="entry name" value="TPR-like"/>
    <property type="match status" value="1"/>
</dbReference>
<dbReference type="SMART" id="SM00028">
    <property type="entry name" value="TPR"/>
    <property type="match status" value="2"/>
</dbReference>
<proteinExistence type="predicted"/>
<evidence type="ECO:0000313" key="2">
    <source>
        <dbReference type="EMBL" id="OGC55434.1"/>
    </source>
</evidence>
<organism evidence="2 3">
    <name type="scientific">candidate division WWE3 bacterium RIFCSPLOWO2_01_FULL_41_18</name>
    <dbReference type="NCBI Taxonomy" id="1802625"/>
    <lineage>
        <taxon>Bacteria</taxon>
        <taxon>Katanobacteria</taxon>
    </lineage>
</organism>
<dbReference type="InterPro" id="IPR011990">
    <property type="entry name" value="TPR-like_helical_dom_sf"/>
</dbReference>
<comment type="caution">
    <text evidence="2">The sequence shown here is derived from an EMBL/GenBank/DDBJ whole genome shotgun (WGS) entry which is preliminary data.</text>
</comment>
<evidence type="ECO:0000256" key="1">
    <source>
        <dbReference type="PROSITE-ProRule" id="PRU00339"/>
    </source>
</evidence>
<protein>
    <submittedName>
        <fullName evidence="2">Uncharacterized protein</fullName>
    </submittedName>
</protein>
<feature type="repeat" description="TPR" evidence="1">
    <location>
        <begin position="39"/>
        <end position="72"/>
    </location>
</feature>
<evidence type="ECO:0000313" key="3">
    <source>
        <dbReference type="Proteomes" id="UP000176504"/>
    </source>
</evidence>
<dbReference type="Proteomes" id="UP000176504">
    <property type="component" value="Unassembled WGS sequence"/>
</dbReference>
<dbReference type="AlphaFoldDB" id="A0A1F4VE35"/>